<accession>A0A6A6XY70</accession>
<evidence type="ECO:0000259" key="3">
    <source>
        <dbReference type="Pfam" id="PF01370"/>
    </source>
</evidence>
<reference evidence="4" key="1">
    <citation type="journal article" date="2020" name="Stud. Mycol.">
        <title>101 Dothideomycetes genomes: a test case for predicting lifestyles and emergence of pathogens.</title>
        <authorList>
            <person name="Haridas S."/>
            <person name="Albert R."/>
            <person name="Binder M."/>
            <person name="Bloem J."/>
            <person name="Labutti K."/>
            <person name="Salamov A."/>
            <person name="Andreopoulos B."/>
            <person name="Baker S."/>
            <person name="Barry K."/>
            <person name="Bills G."/>
            <person name="Bluhm B."/>
            <person name="Cannon C."/>
            <person name="Castanera R."/>
            <person name="Culley D."/>
            <person name="Daum C."/>
            <person name="Ezra D."/>
            <person name="Gonzalez J."/>
            <person name="Henrissat B."/>
            <person name="Kuo A."/>
            <person name="Liang C."/>
            <person name="Lipzen A."/>
            <person name="Lutzoni F."/>
            <person name="Magnuson J."/>
            <person name="Mondo S."/>
            <person name="Nolan M."/>
            <person name="Ohm R."/>
            <person name="Pangilinan J."/>
            <person name="Park H.-J."/>
            <person name="Ramirez L."/>
            <person name="Alfaro M."/>
            <person name="Sun H."/>
            <person name="Tritt A."/>
            <person name="Yoshinaga Y."/>
            <person name="Zwiers L.-H."/>
            <person name="Turgeon B."/>
            <person name="Goodwin S."/>
            <person name="Spatafora J."/>
            <person name="Crous P."/>
            <person name="Grigoriev I."/>
        </authorList>
    </citation>
    <scope>NUCLEOTIDE SEQUENCE</scope>
    <source>
        <strain evidence="4">CBS 109.77</strain>
    </source>
</reference>
<evidence type="ECO:0000256" key="2">
    <source>
        <dbReference type="ARBA" id="ARBA00023445"/>
    </source>
</evidence>
<dbReference type="Gene3D" id="3.40.50.720">
    <property type="entry name" value="NAD(P)-binding Rossmann-like Domain"/>
    <property type="match status" value="1"/>
</dbReference>
<evidence type="ECO:0000313" key="5">
    <source>
        <dbReference type="Proteomes" id="UP000799757"/>
    </source>
</evidence>
<dbReference type="Pfam" id="PF01370">
    <property type="entry name" value="Epimerase"/>
    <property type="match status" value="1"/>
</dbReference>
<organism evidence="4 5">
    <name type="scientific">Melanomma pulvis-pyrius CBS 109.77</name>
    <dbReference type="NCBI Taxonomy" id="1314802"/>
    <lineage>
        <taxon>Eukaryota</taxon>
        <taxon>Fungi</taxon>
        <taxon>Dikarya</taxon>
        <taxon>Ascomycota</taxon>
        <taxon>Pezizomycotina</taxon>
        <taxon>Dothideomycetes</taxon>
        <taxon>Pleosporomycetidae</taxon>
        <taxon>Pleosporales</taxon>
        <taxon>Melanommataceae</taxon>
        <taxon>Melanomma</taxon>
    </lineage>
</organism>
<dbReference type="Proteomes" id="UP000799757">
    <property type="component" value="Unassembled WGS sequence"/>
</dbReference>
<dbReference type="PANTHER" id="PTHR10366">
    <property type="entry name" value="NAD DEPENDENT EPIMERASE/DEHYDRATASE"/>
    <property type="match status" value="1"/>
</dbReference>
<dbReference type="EMBL" id="MU001746">
    <property type="protein sequence ID" value="KAF2800557.1"/>
    <property type="molecule type" value="Genomic_DNA"/>
</dbReference>
<dbReference type="InterPro" id="IPR001509">
    <property type="entry name" value="Epimerase_deHydtase"/>
</dbReference>
<dbReference type="InterPro" id="IPR036291">
    <property type="entry name" value="NAD(P)-bd_dom_sf"/>
</dbReference>
<keyword evidence="1" id="KW-0560">Oxidoreductase</keyword>
<comment type="similarity">
    <text evidence="2">Belongs to the NAD(P)-dependent epimerase/dehydratase family. Dihydroflavonol-4-reductase subfamily.</text>
</comment>
<name>A0A6A6XY70_9PLEO</name>
<dbReference type="FunFam" id="3.40.50.720:FF:000191">
    <property type="entry name" value="Methylglyoxal reductase (NADPH-dependent)"/>
    <property type="match status" value="1"/>
</dbReference>
<evidence type="ECO:0000256" key="1">
    <source>
        <dbReference type="ARBA" id="ARBA00023002"/>
    </source>
</evidence>
<sequence>MRVLLTGGSGFIAAHVLHTLLERSHTVVTTVRSQDKADRIKAGHLKLGKEKLDFAIVSDIALSGAFDLAVQSDPPFDAVIHTASPLVLIVNNVQKEVLDPAIMGTTGLLASVRRFAPSVKRVVVLSSFAAMIDLSKGDWPAHTYTAADWNPITHAEAIVDAIAGYRGSKTFAEKAAWEFMDREKPNFTLTTLNPPFVFGPVVQYPGLSLDALNASNRRFVAFLKGMTTPTTFYAWVDVRDMALGHVRAIEEQSVAGERIFFTSSQQFCNKDILEIIDSEFPELREKLPNREKWNSVGYPGDGVYNVDAKRAQELLGREFIPLKECVMDTVKMIKNFL</sequence>
<gene>
    <name evidence="4" type="ORF">K505DRAFT_412938</name>
</gene>
<keyword evidence="5" id="KW-1185">Reference proteome</keyword>
<dbReference type="AlphaFoldDB" id="A0A6A6XY70"/>
<dbReference type="InterPro" id="IPR050425">
    <property type="entry name" value="NAD(P)_dehydrat-like"/>
</dbReference>
<dbReference type="OrthoDB" id="2735536at2759"/>
<dbReference type="PANTHER" id="PTHR10366:SF564">
    <property type="entry name" value="STEROL-4-ALPHA-CARBOXYLATE 3-DEHYDROGENASE, DECARBOXYLATING"/>
    <property type="match status" value="1"/>
</dbReference>
<evidence type="ECO:0000313" key="4">
    <source>
        <dbReference type="EMBL" id="KAF2800557.1"/>
    </source>
</evidence>
<dbReference type="SUPFAM" id="SSF51735">
    <property type="entry name" value="NAD(P)-binding Rossmann-fold domains"/>
    <property type="match status" value="1"/>
</dbReference>
<feature type="domain" description="NAD-dependent epimerase/dehydratase" evidence="3">
    <location>
        <begin position="3"/>
        <end position="252"/>
    </location>
</feature>
<proteinExistence type="inferred from homology"/>
<dbReference type="GO" id="GO:0016616">
    <property type="term" value="F:oxidoreductase activity, acting on the CH-OH group of donors, NAD or NADP as acceptor"/>
    <property type="evidence" value="ECO:0007669"/>
    <property type="project" value="TreeGrafter"/>
</dbReference>
<protein>
    <submittedName>
        <fullName evidence="4">Ketoreductase</fullName>
    </submittedName>
</protein>